<dbReference type="RefSeq" id="WP_167846705.1">
    <property type="nucleotide sequence ID" value="NZ_JAAOCW010000001.1"/>
</dbReference>
<gene>
    <name evidence="1" type="ORF">HAU43_00775</name>
</gene>
<dbReference type="EMBL" id="JAAOCX010000001">
    <property type="protein sequence ID" value="MBJ7631649.1"/>
    <property type="molecule type" value="Genomic_DNA"/>
</dbReference>
<evidence type="ECO:0000313" key="2">
    <source>
        <dbReference type="Proteomes" id="UP000808038"/>
    </source>
</evidence>
<comment type="caution">
    <text evidence="1">The sequence shown here is derived from an EMBL/GenBank/DDBJ whole genome shotgun (WGS) entry which is preliminary data.</text>
</comment>
<reference evidence="1" key="1">
    <citation type="submission" date="2020-02" db="EMBL/GenBank/DDBJ databases">
        <authorList>
            <person name="Fontana A."/>
            <person name="Patrone V."/>
            <person name="Morelli L."/>
        </authorList>
    </citation>
    <scope>NUCLEOTIDE SEQUENCE</scope>
    <source>
        <strain evidence="1">CCUG 30943</strain>
    </source>
</reference>
<name>A0AAE2S608_WEICO</name>
<dbReference type="Proteomes" id="UP000808038">
    <property type="component" value="Unassembled WGS sequence"/>
</dbReference>
<organism evidence="1 2">
    <name type="scientific">Weissella confusa</name>
    <name type="common">Lactobacillus confusus</name>
    <dbReference type="NCBI Taxonomy" id="1583"/>
    <lineage>
        <taxon>Bacteria</taxon>
        <taxon>Bacillati</taxon>
        <taxon>Bacillota</taxon>
        <taxon>Bacilli</taxon>
        <taxon>Lactobacillales</taxon>
        <taxon>Lactobacillaceae</taxon>
        <taxon>Weissella</taxon>
    </lineage>
</organism>
<proteinExistence type="predicted"/>
<accession>A0AAE2S608</accession>
<evidence type="ECO:0000313" key="1">
    <source>
        <dbReference type="EMBL" id="MBJ7631649.1"/>
    </source>
</evidence>
<reference evidence="1" key="2">
    <citation type="journal article" date="2021" name="Int. J. Food Microbiol.">
        <title>Safety demonstration of a microbial species for use in the food chain: Weissella confusa.</title>
        <authorList>
            <person name="Bourdichon F."/>
            <person name="Patrone V."/>
            <person name="Fontana A."/>
            <person name="Milani G."/>
            <person name="Morelli L."/>
        </authorList>
    </citation>
    <scope>NUCLEOTIDE SEQUENCE</scope>
    <source>
        <strain evidence="1">CCUG 30943</strain>
    </source>
</reference>
<protein>
    <submittedName>
        <fullName evidence="1">Uncharacterized protein</fullName>
    </submittedName>
</protein>
<sequence>MTHEQLFEAQMVLGKTAVDSVLKLLQSNSVKSVEQKFGFFEGDSKNEWKMTIEKVEE</sequence>
<dbReference type="AlphaFoldDB" id="A0AAE2S608"/>